<comment type="caution">
    <text evidence="1">The sequence shown here is derived from an EMBL/GenBank/DDBJ whole genome shotgun (WGS) entry which is preliminary data.</text>
</comment>
<evidence type="ECO:0000313" key="1">
    <source>
        <dbReference type="EMBL" id="KAI4829852.1"/>
    </source>
</evidence>
<sequence length="81" mass="9342">FKSYALSSSRLDFTYRMLLDAGHDMCEQERSVKKGECDKQGRWKAGKGGFNERCRKRIEPLKVFMSVKEHPEPSVCSLLLT</sequence>
<name>A0ACB9XQX3_CHAAC</name>
<protein>
    <submittedName>
        <fullName evidence="1">Uncharacterized protein</fullName>
    </submittedName>
</protein>
<proteinExistence type="predicted"/>
<dbReference type="Proteomes" id="UP001057452">
    <property type="component" value="Chromosome 3"/>
</dbReference>
<evidence type="ECO:0000313" key="2">
    <source>
        <dbReference type="Proteomes" id="UP001057452"/>
    </source>
</evidence>
<feature type="non-terminal residue" evidence="1">
    <location>
        <position position="81"/>
    </location>
</feature>
<feature type="non-terminal residue" evidence="1">
    <location>
        <position position="1"/>
    </location>
</feature>
<reference evidence="1" key="1">
    <citation type="submission" date="2022-05" db="EMBL/GenBank/DDBJ databases">
        <title>Chromosome-level genome of Chaenocephalus aceratus.</title>
        <authorList>
            <person name="Park H."/>
        </authorList>
    </citation>
    <scope>NUCLEOTIDE SEQUENCE</scope>
    <source>
        <strain evidence="1">KU_202001</strain>
    </source>
</reference>
<dbReference type="EMBL" id="CM043787">
    <property type="protein sequence ID" value="KAI4829852.1"/>
    <property type="molecule type" value="Genomic_DNA"/>
</dbReference>
<keyword evidence="2" id="KW-1185">Reference proteome</keyword>
<gene>
    <name evidence="1" type="ORF">KUCAC02_001517</name>
</gene>
<accession>A0ACB9XQX3</accession>
<organism evidence="1 2">
    <name type="scientific">Chaenocephalus aceratus</name>
    <name type="common">Blackfin icefish</name>
    <name type="synonym">Chaenichthys aceratus</name>
    <dbReference type="NCBI Taxonomy" id="36190"/>
    <lineage>
        <taxon>Eukaryota</taxon>
        <taxon>Metazoa</taxon>
        <taxon>Chordata</taxon>
        <taxon>Craniata</taxon>
        <taxon>Vertebrata</taxon>
        <taxon>Euteleostomi</taxon>
        <taxon>Actinopterygii</taxon>
        <taxon>Neopterygii</taxon>
        <taxon>Teleostei</taxon>
        <taxon>Neoteleostei</taxon>
        <taxon>Acanthomorphata</taxon>
        <taxon>Eupercaria</taxon>
        <taxon>Perciformes</taxon>
        <taxon>Notothenioidei</taxon>
        <taxon>Channichthyidae</taxon>
        <taxon>Chaenocephalus</taxon>
    </lineage>
</organism>